<dbReference type="Proteomes" id="UP000824120">
    <property type="component" value="Chromosome 3"/>
</dbReference>
<dbReference type="Pfam" id="PF13966">
    <property type="entry name" value="zf-RVT"/>
    <property type="match status" value="1"/>
</dbReference>
<keyword evidence="3" id="KW-1185">Reference proteome</keyword>
<comment type="caution">
    <text evidence="2">The sequence shown here is derived from an EMBL/GenBank/DDBJ whole genome shotgun (WGS) entry which is preliminary data.</text>
</comment>
<dbReference type="OrthoDB" id="1300880at2759"/>
<reference evidence="2 3" key="1">
    <citation type="submission" date="2020-09" db="EMBL/GenBank/DDBJ databases">
        <title>De no assembly of potato wild relative species, Solanum commersonii.</title>
        <authorList>
            <person name="Cho K."/>
        </authorList>
    </citation>
    <scope>NUCLEOTIDE SEQUENCE [LARGE SCALE GENOMIC DNA]</scope>
    <source>
        <strain evidence="2">LZ3.2</strain>
        <tissue evidence="2">Leaf</tissue>
    </source>
</reference>
<evidence type="ECO:0000313" key="3">
    <source>
        <dbReference type="Proteomes" id="UP000824120"/>
    </source>
</evidence>
<accession>A0A9J6A4A1</accession>
<organism evidence="2 3">
    <name type="scientific">Solanum commersonii</name>
    <name type="common">Commerson's wild potato</name>
    <name type="synonym">Commerson's nightshade</name>
    <dbReference type="NCBI Taxonomy" id="4109"/>
    <lineage>
        <taxon>Eukaryota</taxon>
        <taxon>Viridiplantae</taxon>
        <taxon>Streptophyta</taxon>
        <taxon>Embryophyta</taxon>
        <taxon>Tracheophyta</taxon>
        <taxon>Spermatophyta</taxon>
        <taxon>Magnoliopsida</taxon>
        <taxon>eudicotyledons</taxon>
        <taxon>Gunneridae</taxon>
        <taxon>Pentapetalae</taxon>
        <taxon>asterids</taxon>
        <taxon>lamiids</taxon>
        <taxon>Solanales</taxon>
        <taxon>Solanaceae</taxon>
        <taxon>Solanoideae</taxon>
        <taxon>Solaneae</taxon>
        <taxon>Solanum</taxon>
    </lineage>
</organism>
<dbReference type="InterPro" id="IPR026960">
    <property type="entry name" value="RVT-Znf"/>
</dbReference>
<name>A0A9J6A4A1_SOLCO</name>
<evidence type="ECO:0000313" key="2">
    <source>
        <dbReference type="EMBL" id="KAG5619131.1"/>
    </source>
</evidence>
<dbReference type="EMBL" id="JACXVP010000003">
    <property type="protein sequence ID" value="KAG5619131.1"/>
    <property type="molecule type" value="Genomic_DNA"/>
</dbReference>
<dbReference type="AlphaFoldDB" id="A0A9J6A4A1"/>
<proteinExistence type="predicted"/>
<protein>
    <recommendedName>
        <fullName evidence="1">Reverse transcriptase zinc-binding domain-containing protein</fullName>
    </recommendedName>
</protein>
<sequence length="175" mass="20641">MELIDHIISCIKPPNGVDEQDRPCWMLNTKRDFLGSPSFMMWKFKIPVDDKIRRWGMEGPSRCWCCERPDQETLSHSFTEFYNLGIMEKKKHEGKNISYTCNIMRNMYMLIKCRRPGMRCSGNWPEMIMEVEDYNPRVKVTREFPPNGWVKYNTDGTSRGNPGIMSSYAFDLSEE</sequence>
<evidence type="ECO:0000259" key="1">
    <source>
        <dbReference type="Pfam" id="PF13966"/>
    </source>
</evidence>
<feature type="domain" description="Reverse transcriptase zinc-binding" evidence="1">
    <location>
        <begin position="39"/>
        <end position="79"/>
    </location>
</feature>
<gene>
    <name evidence="2" type="ORF">H5410_018955</name>
</gene>